<reference evidence="3 4" key="1">
    <citation type="journal article" date="2014" name="Nat. Commun.">
        <title>Klebsormidium flaccidum genome reveals primary factors for plant terrestrial adaptation.</title>
        <authorList>
            <person name="Hori K."/>
            <person name="Maruyama F."/>
            <person name="Fujisawa T."/>
            <person name="Togashi T."/>
            <person name="Yamamoto N."/>
            <person name="Seo M."/>
            <person name="Sato S."/>
            <person name="Yamada T."/>
            <person name="Mori H."/>
            <person name="Tajima N."/>
            <person name="Moriyama T."/>
            <person name="Ikeuchi M."/>
            <person name="Watanabe M."/>
            <person name="Wada H."/>
            <person name="Kobayashi K."/>
            <person name="Saito M."/>
            <person name="Masuda T."/>
            <person name="Sasaki-Sekimoto Y."/>
            <person name="Mashiguchi K."/>
            <person name="Awai K."/>
            <person name="Shimojima M."/>
            <person name="Masuda S."/>
            <person name="Iwai M."/>
            <person name="Nobusawa T."/>
            <person name="Narise T."/>
            <person name="Kondo S."/>
            <person name="Saito H."/>
            <person name="Sato R."/>
            <person name="Murakawa M."/>
            <person name="Ihara Y."/>
            <person name="Oshima-Yamada Y."/>
            <person name="Ohtaka K."/>
            <person name="Satoh M."/>
            <person name="Sonobe K."/>
            <person name="Ishii M."/>
            <person name="Ohtani R."/>
            <person name="Kanamori-Sato M."/>
            <person name="Honoki R."/>
            <person name="Miyazaki D."/>
            <person name="Mochizuki H."/>
            <person name="Umetsu J."/>
            <person name="Higashi K."/>
            <person name="Shibata D."/>
            <person name="Kamiya Y."/>
            <person name="Sato N."/>
            <person name="Nakamura Y."/>
            <person name="Tabata S."/>
            <person name="Ida S."/>
            <person name="Kurokawa K."/>
            <person name="Ohta H."/>
        </authorList>
    </citation>
    <scope>NUCLEOTIDE SEQUENCE [LARGE SCALE GENOMIC DNA]</scope>
    <source>
        <strain evidence="3 4">NIES-2285</strain>
    </source>
</reference>
<proteinExistence type="predicted"/>
<dbReference type="AlphaFoldDB" id="A0A1Y1IQB5"/>
<evidence type="ECO:0000313" key="4">
    <source>
        <dbReference type="Proteomes" id="UP000054558"/>
    </source>
</evidence>
<name>A0A1Y1IQB5_KLENI</name>
<protein>
    <recommendedName>
        <fullName evidence="5">Secreted protein</fullName>
    </recommendedName>
</protein>
<feature type="chain" id="PRO_5012056044" description="Secreted protein" evidence="2">
    <location>
        <begin position="20"/>
        <end position="77"/>
    </location>
</feature>
<accession>A0A1Y1IQB5</accession>
<evidence type="ECO:0000313" key="3">
    <source>
        <dbReference type="EMBL" id="GAQ90817.1"/>
    </source>
</evidence>
<dbReference type="EMBL" id="DF237638">
    <property type="protein sequence ID" value="GAQ90817.1"/>
    <property type="molecule type" value="Genomic_DNA"/>
</dbReference>
<keyword evidence="4" id="KW-1185">Reference proteome</keyword>
<organism evidence="3 4">
    <name type="scientific">Klebsormidium nitens</name>
    <name type="common">Green alga</name>
    <name type="synonym">Ulothrix nitens</name>
    <dbReference type="NCBI Taxonomy" id="105231"/>
    <lineage>
        <taxon>Eukaryota</taxon>
        <taxon>Viridiplantae</taxon>
        <taxon>Streptophyta</taxon>
        <taxon>Klebsormidiophyceae</taxon>
        <taxon>Klebsormidiales</taxon>
        <taxon>Klebsormidiaceae</taxon>
        <taxon>Klebsormidium</taxon>
    </lineage>
</organism>
<evidence type="ECO:0000256" key="1">
    <source>
        <dbReference type="SAM" id="MobiDB-lite"/>
    </source>
</evidence>
<feature type="compositionally biased region" description="Basic and acidic residues" evidence="1">
    <location>
        <begin position="67"/>
        <end position="77"/>
    </location>
</feature>
<feature type="region of interest" description="Disordered" evidence="1">
    <location>
        <begin position="29"/>
        <end position="77"/>
    </location>
</feature>
<evidence type="ECO:0000256" key="2">
    <source>
        <dbReference type="SAM" id="SignalP"/>
    </source>
</evidence>
<feature type="signal peptide" evidence="2">
    <location>
        <begin position="1"/>
        <end position="19"/>
    </location>
</feature>
<evidence type="ECO:0008006" key="5">
    <source>
        <dbReference type="Google" id="ProtNLM"/>
    </source>
</evidence>
<sequence>MWSLHTLLVTFLEIAMHLASHLTPLPVGQQASEARDIEAGESAGREAAGQPSVRRHSLVQRQLGSRLGERGTAHKGR</sequence>
<dbReference type="Proteomes" id="UP000054558">
    <property type="component" value="Unassembled WGS sequence"/>
</dbReference>
<keyword evidence="2" id="KW-0732">Signal</keyword>
<feature type="compositionally biased region" description="Low complexity" evidence="1">
    <location>
        <begin position="40"/>
        <end position="49"/>
    </location>
</feature>
<gene>
    <name evidence="3" type="ORF">KFL_006890020</name>
</gene>